<dbReference type="InterPro" id="IPR011757">
    <property type="entry name" value="Lytic_transglycosylase_MltB"/>
</dbReference>
<dbReference type="InterPro" id="IPR043426">
    <property type="entry name" value="MltB-like"/>
</dbReference>
<dbReference type="Pfam" id="PF13406">
    <property type="entry name" value="SLT_2"/>
    <property type="match status" value="1"/>
</dbReference>
<dbReference type="SUPFAM" id="SSF53955">
    <property type="entry name" value="Lysozyme-like"/>
    <property type="match status" value="1"/>
</dbReference>
<comment type="caution">
    <text evidence="4">The sequence shown here is derived from an EMBL/GenBank/DDBJ whole genome shotgun (WGS) entry which is preliminary data.</text>
</comment>
<sequence>MTASIQKTGRTRAVLSGALSLALVACATQAAPADGNQTVAPAESATPAPQAPVKAADPAPAATVAPTPGTPALPEPVERLPLEQARAAFIRDTADKYGIDTATIASVLSQAEKRDSIIRAMSRPAEAKPWSEYRPIFISQARIDGGQAFLARHRDELAGVEARYGVPAEIIVSIIGVETSYGRNTGSYPVLDALYTLAFFYPRSGDPAKADRENRREAFFRGELAQLFALGKETGLDITKLTGSYAGAMGWGQFMPSSYREYAVDGNGDGKRDLFNSTDDVFASIANYFVQKGGWVRGGPVTVRATRDPGTPDFEPDGLEPVYSQSDLAARGYHAATEIPAAEHAVPLNLDGVGGKEYWLGFRNFYAITRYNISKHYAMAVYQLSEAIAGRENPLAAARPAASRDDA</sequence>
<reference evidence="4 5" key="1">
    <citation type="submission" date="2019-10" db="EMBL/GenBank/DDBJ databases">
        <title>Lysobacter alkalisoli sp. nov., isolated from saline-alkaline soil.</title>
        <authorList>
            <person name="Sun J.-Q."/>
        </authorList>
    </citation>
    <scope>NUCLEOTIDE SEQUENCE [LARGE SCALE GENOMIC DNA]</scope>
    <source>
        <strain evidence="4 5">KCTC 42381</strain>
    </source>
</reference>
<dbReference type="PANTHER" id="PTHR30163">
    <property type="entry name" value="MEMBRANE-BOUND LYTIC MUREIN TRANSGLYCOSYLASE B"/>
    <property type="match status" value="1"/>
</dbReference>
<evidence type="ECO:0000259" key="3">
    <source>
        <dbReference type="Pfam" id="PF13406"/>
    </source>
</evidence>
<feature type="domain" description="Transglycosylase SLT" evidence="3">
    <location>
        <begin position="84"/>
        <end position="386"/>
    </location>
</feature>
<gene>
    <name evidence="4" type="primary">mltB</name>
    <name evidence="4" type="ORF">FKV24_007725</name>
</gene>
<accession>A0A508AZY5</accession>
<feature type="region of interest" description="Disordered" evidence="1">
    <location>
        <begin position="37"/>
        <end position="78"/>
    </location>
</feature>
<name>A0A508AZY5_9GAMM</name>
<dbReference type="PANTHER" id="PTHR30163:SF9">
    <property type="entry name" value="MEMBRANE-BOUND LYTIC MUREIN TRANSGLYCOSYLASE B"/>
    <property type="match status" value="1"/>
</dbReference>
<dbReference type="InterPro" id="IPR023346">
    <property type="entry name" value="Lysozyme-like_dom_sf"/>
</dbReference>
<dbReference type="AlphaFoldDB" id="A0A508AZY5"/>
<feature type="compositionally biased region" description="Low complexity" evidence="1">
    <location>
        <begin position="47"/>
        <end position="67"/>
    </location>
</feature>
<dbReference type="GO" id="GO:0009253">
    <property type="term" value="P:peptidoglycan catabolic process"/>
    <property type="evidence" value="ECO:0007669"/>
    <property type="project" value="TreeGrafter"/>
</dbReference>
<proteinExistence type="predicted"/>
<dbReference type="RefSeq" id="WP_141481963.1">
    <property type="nucleotide sequence ID" value="NZ_VICD02000120.1"/>
</dbReference>
<dbReference type="PROSITE" id="PS51257">
    <property type="entry name" value="PROKAR_LIPOPROTEIN"/>
    <property type="match status" value="1"/>
</dbReference>
<feature type="signal peptide" evidence="2">
    <location>
        <begin position="1"/>
        <end position="30"/>
    </location>
</feature>
<dbReference type="GO" id="GO:0008933">
    <property type="term" value="F:peptidoglycan lytic transglycosylase activity"/>
    <property type="evidence" value="ECO:0007669"/>
    <property type="project" value="TreeGrafter"/>
</dbReference>
<dbReference type="Gene3D" id="1.10.530.10">
    <property type="match status" value="1"/>
</dbReference>
<dbReference type="EMBL" id="VICD02000120">
    <property type="protein sequence ID" value="KAB8191723.1"/>
    <property type="molecule type" value="Genomic_DNA"/>
</dbReference>
<evidence type="ECO:0000256" key="2">
    <source>
        <dbReference type="SAM" id="SignalP"/>
    </source>
</evidence>
<dbReference type="Proteomes" id="UP000320431">
    <property type="component" value="Unassembled WGS sequence"/>
</dbReference>
<dbReference type="InterPro" id="IPR031304">
    <property type="entry name" value="SLT_2"/>
</dbReference>
<keyword evidence="2" id="KW-0732">Signal</keyword>
<dbReference type="FunFam" id="1.10.8.350:FF:000001">
    <property type="entry name" value="Lytic murein transglycosylase B"/>
    <property type="match status" value="1"/>
</dbReference>
<dbReference type="NCBIfam" id="TIGR02282">
    <property type="entry name" value="MltB"/>
    <property type="match status" value="1"/>
</dbReference>
<evidence type="ECO:0000313" key="4">
    <source>
        <dbReference type="EMBL" id="KAB8191723.1"/>
    </source>
</evidence>
<evidence type="ECO:0000256" key="1">
    <source>
        <dbReference type="SAM" id="MobiDB-lite"/>
    </source>
</evidence>
<evidence type="ECO:0000313" key="5">
    <source>
        <dbReference type="Proteomes" id="UP000320431"/>
    </source>
</evidence>
<feature type="chain" id="PRO_5044292621" evidence="2">
    <location>
        <begin position="31"/>
        <end position="407"/>
    </location>
</feature>
<dbReference type="Gene3D" id="1.10.8.350">
    <property type="entry name" value="Bacterial muramidase"/>
    <property type="match status" value="1"/>
</dbReference>
<organism evidence="4 5">
    <name type="scientific">Marilutibacter maris</name>
    <dbReference type="NCBI Taxonomy" id="1605891"/>
    <lineage>
        <taxon>Bacteria</taxon>
        <taxon>Pseudomonadati</taxon>
        <taxon>Pseudomonadota</taxon>
        <taxon>Gammaproteobacteria</taxon>
        <taxon>Lysobacterales</taxon>
        <taxon>Lysobacteraceae</taxon>
        <taxon>Marilutibacter</taxon>
    </lineage>
</organism>
<protein>
    <submittedName>
        <fullName evidence="4">Lytic murein transglycosylase B</fullName>
    </submittedName>
</protein>
<dbReference type="CDD" id="cd13399">
    <property type="entry name" value="Slt35-like"/>
    <property type="match status" value="1"/>
</dbReference>